<evidence type="ECO:0000313" key="11">
    <source>
        <dbReference type="Proteomes" id="UP001652627"/>
    </source>
</evidence>
<keyword evidence="9" id="KW-0066">ATP synthesis</keyword>
<keyword evidence="6" id="KW-0406">Ion transport</keyword>
<evidence type="ECO:0000256" key="6">
    <source>
        <dbReference type="ARBA" id="ARBA00023065"/>
    </source>
</evidence>
<comment type="similarity">
    <text evidence="2">Belongs to the ATPase F chain family.</text>
</comment>
<dbReference type="GO" id="GO:0031966">
    <property type="term" value="C:mitochondrial membrane"/>
    <property type="evidence" value="ECO:0007669"/>
    <property type="project" value="UniProtKB-SubCell"/>
</dbReference>
<dbReference type="OrthoDB" id="8921675at2759"/>
<dbReference type="PANTHER" id="PTHR16270">
    <property type="entry name" value="HYPOTHETICAL LOC287798"/>
    <property type="match status" value="1"/>
</dbReference>
<feature type="region of interest" description="Disordered" evidence="10">
    <location>
        <begin position="88"/>
        <end position="130"/>
    </location>
</feature>
<gene>
    <name evidence="12" type="primary">MTNAP1</name>
</gene>
<dbReference type="GO" id="GO:0045259">
    <property type="term" value="C:proton-transporting ATP synthase complex"/>
    <property type="evidence" value="ECO:0007669"/>
    <property type="project" value="UniProtKB-KW"/>
</dbReference>
<evidence type="ECO:0000256" key="10">
    <source>
        <dbReference type="SAM" id="MobiDB-lite"/>
    </source>
</evidence>
<organism evidence="11 12">
    <name type="scientific">Apteryx mantelli</name>
    <name type="common">North Island brown kiwi</name>
    <dbReference type="NCBI Taxonomy" id="2696672"/>
    <lineage>
        <taxon>Eukaryota</taxon>
        <taxon>Metazoa</taxon>
        <taxon>Chordata</taxon>
        <taxon>Craniata</taxon>
        <taxon>Vertebrata</taxon>
        <taxon>Euteleostomi</taxon>
        <taxon>Archelosauria</taxon>
        <taxon>Archosauria</taxon>
        <taxon>Dinosauria</taxon>
        <taxon>Saurischia</taxon>
        <taxon>Theropoda</taxon>
        <taxon>Coelurosauria</taxon>
        <taxon>Aves</taxon>
        <taxon>Palaeognathae</taxon>
        <taxon>Apterygiformes</taxon>
        <taxon>Apterygidae</taxon>
        <taxon>Apteryx</taxon>
    </lineage>
</organism>
<proteinExistence type="inferred from homology"/>
<evidence type="ECO:0000313" key="12">
    <source>
        <dbReference type="RefSeq" id="XP_013803677.2"/>
    </source>
</evidence>
<dbReference type="RefSeq" id="XP_013803677.2">
    <property type="nucleotide sequence ID" value="XM_013948223.2"/>
</dbReference>
<keyword evidence="7" id="KW-0496">Mitochondrion</keyword>
<feature type="compositionally biased region" description="Low complexity" evidence="10">
    <location>
        <begin position="94"/>
        <end position="110"/>
    </location>
</feature>
<evidence type="ECO:0000256" key="9">
    <source>
        <dbReference type="ARBA" id="ARBA00023310"/>
    </source>
</evidence>
<evidence type="ECO:0000256" key="3">
    <source>
        <dbReference type="ARBA" id="ARBA00022448"/>
    </source>
</evidence>
<protein>
    <submittedName>
        <fullName evidence="12">Mitochondrial nucleoid-associated protein 1</fullName>
    </submittedName>
</protein>
<evidence type="ECO:0000256" key="1">
    <source>
        <dbReference type="ARBA" id="ARBA00004325"/>
    </source>
</evidence>
<dbReference type="Proteomes" id="UP001652627">
    <property type="component" value="Chromosome 19"/>
</dbReference>
<name>A0A8B7IXP3_9AVES</name>
<dbReference type="InterPro" id="IPR019344">
    <property type="entry name" value="F1F0-ATPsyn_F_prd"/>
</dbReference>
<dbReference type="KEGG" id="aam:106489092"/>
<evidence type="ECO:0000256" key="8">
    <source>
        <dbReference type="ARBA" id="ARBA00023136"/>
    </source>
</evidence>
<keyword evidence="4" id="KW-0138">CF(0)</keyword>
<reference evidence="12" key="1">
    <citation type="submission" date="2025-08" db="UniProtKB">
        <authorList>
            <consortium name="RefSeq"/>
        </authorList>
    </citation>
    <scope>IDENTIFICATION</scope>
    <source>
        <tissue evidence="12">Blood</tissue>
    </source>
</reference>
<accession>A0A8B7IXP3</accession>
<feature type="region of interest" description="Disordered" evidence="10">
    <location>
        <begin position="32"/>
        <end position="76"/>
    </location>
</feature>
<keyword evidence="8" id="KW-0472">Membrane</keyword>
<sequence length="260" mass="27949">MAAPPPPPPGPGLCPHCRRPFKRLRAHLPHCKAAPRAPADVVTEQPRPRLEGDAAPAASLPGGRHLPPAERGAGASKNYLSGARRLAEREKQMAAVPGPARRGAALAAAQPPRPGPHGQPSCLPQRPGGSGPAGALALEWFPDLYPGYRGLVVRPLREEAAVATEVAKGGFSEGKRAPLSECHLMDVKLGELPMWLATYNFTPKSLLGGVQKAWNSYCNKYINVKRGGTAGISMLLAGYCVLSYGWNYQHIKRNCWRKYH</sequence>
<comment type="subcellular location">
    <subcellularLocation>
        <location evidence="1">Mitochondrion membrane</location>
    </subcellularLocation>
</comment>
<evidence type="ECO:0000256" key="2">
    <source>
        <dbReference type="ARBA" id="ARBA00005895"/>
    </source>
</evidence>
<keyword evidence="5" id="KW-0375">Hydrogen ion transport</keyword>
<dbReference type="InterPro" id="IPR037694">
    <property type="entry name" value="MTNAP1"/>
</dbReference>
<evidence type="ECO:0000256" key="5">
    <source>
        <dbReference type="ARBA" id="ARBA00022781"/>
    </source>
</evidence>
<keyword evidence="11" id="KW-1185">Reference proteome</keyword>
<dbReference type="Pfam" id="PF10206">
    <property type="entry name" value="WRW"/>
    <property type="match status" value="1"/>
</dbReference>
<keyword evidence="3" id="KW-0813">Transport</keyword>
<evidence type="ECO:0000256" key="7">
    <source>
        <dbReference type="ARBA" id="ARBA00023128"/>
    </source>
</evidence>
<evidence type="ECO:0000256" key="4">
    <source>
        <dbReference type="ARBA" id="ARBA00022547"/>
    </source>
</evidence>
<dbReference type="GeneID" id="106489092"/>
<dbReference type="GO" id="GO:0046933">
    <property type="term" value="F:proton-transporting ATP synthase activity, rotational mechanism"/>
    <property type="evidence" value="ECO:0007669"/>
    <property type="project" value="TreeGrafter"/>
</dbReference>
<dbReference type="AlphaFoldDB" id="A0A8B7IXP3"/>
<dbReference type="GO" id="GO:0042776">
    <property type="term" value="P:proton motive force-driven mitochondrial ATP synthesis"/>
    <property type="evidence" value="ECO:0007669"/>
    <property type="project" value="TreeGrafter"/>
</dbReference>
<dbReference type="PANTHER" id="PTHR16270:SF5">
    <property type="entry name" value="HYPOTHETICAL LOC287798"/>
    <property type="match status" value="1"/>
</dbReference>